<evidence type="ECO:0000259" key="2">
    <source>
        <dbReference type="Pfam" id="PF08241"/>
    </source>
</evidence>
<feature type="transmembrane region" description="Helical" evidence="1">
    <location>
        <begin position="12"/>
        <end position="32"/>
    </location>
</feature>
<organism evidence="3 4">
    <name type="scientific">Pilimelia columellifera subsp. columellifera</name>
    <dbReference type="NCBI Taxonomy" id="706583"/>
    <lineage>
        <taxon>Bacteria</taxon>
        <taxon>Bacillati</taxon>
        <taxon>Actinomycetota</taxon>
        <taxon>Actinomycetes</taxon>
        <taxon>Micromonosporales</taxon>
        <taxon>Micromonosporaceae</taxon>
        <taxon>Pilimelia</taxon>
    </lineage>
</organism>
<sequence length="602" mass="65650">MKKLRHEFDRLGLLVAGTAAVLLSVSDLTGIIDLPLLSRSTPKFALLVSGMTLMIVASTLTTAGRLTHERLAALRDLIVGQQRAGQREAAALQRATADQLAAIRVELLEQLRINHAAISRAVVAQLPELLEQTEPSVLRIYRPYLEDIFRTPARVLTEGRFRLESVDQQRSFHRRAFDQHPGGHFLATSLPTRRYFWQSDYVERAMAGFVAGGGIMERVFFLPHGADTLADPECRAIIDAHAEMGVRVSVLDVSRAPVPTHRFFFAAASGAFAWEALRGPDDQITSFEVTANQVDTHRYLELFDQIRNMAEPYRPGLAAARQIGGPCAVAVSREPAAFTEFERSGWQRAAPVYAKVWSPLTRQSNDSVLDALAADADTTLLDVACGVGDLTAAAADRGGTATGVDFCPAMLGLARQRRPELTFSGQAAQQLAYGSERFDAVAMNFGLLHVPDPEAALREAYRVLRPGGRFAFTVWAEPAEAVAFDWILRAVADCGEQATVPHGPDFFHFGRASECRVALTTAGFAAVNVVRLDLDWRLSSSRAVYPAFHAGTARIGGLLRQQSPAAQERIRSRVDDSARELAGGDGELVVPMPAVMAYGVKH</sequence>
<keyword evidence="1" id="KW-0812">Transmembrane</keyword>
<protein>
    <recommendedName>
        <fullName evidence="2">Methyltransferase type 11 domain-containing protein</fullName>
    </recommendedName>
</protein>
<dbReference type="InterPro" id="IPR013216">
    <property type="entry name" value="Methyltransf_11"/>
</dbReference>
<dbReference type="EMBL" id="BAAARY010000006">
    <property type="protein sequence ID" value="GAA2521322.1"/>
    <property type="molecule type" value="Genomic_DNA"/>
</dbReference>
<keyword evidence="4" id="KW-1185">Reference proteome</keyword>
<feature type="transmembrane region" description="Helical" evidence="1">
    <location>
        <begin position="44"/>
        <end position="66"/>
    </location>
</feature>
<keyword evidence="1" id="KW-1133">Transmembrane helix</keyword>
<name>A0ABN3NHU5_9ACTN</name>
<dbReference type="RefSeq" id="WP_344171345.1">
    <property type="nucleotide sequence ID" value="NZ_BAAARY010000006.1"/>
</dbReference>
<accession>A0ABN3NHU5</accession>
<feature type="domain" description="Methyltransferase type 11" evidence="2">
    <location>
        <begin position="381"/>
        <end position="472"/>
    </location>
</feature>
<reference evidence="3 4" key="1">
    <citation type="journal article" date="2019" name="Int. J. Syst. Evol. Microbiol.">
        <title>The Global Catalogue of Microorganisms (GCM) 10K type strain sequencing project: providing services to taxonomists for standard genome sequencing and annotation.</title>
        <authorList>
            <consortium name="The Broad Institute Genomics Platform"/>
            <consortium name="The Broad Institute Genome Sequencing Center for Infectious Disease"/>
            <person name="Wu L."/>
            <person name="Ma J."/>
        </authorList>
    </citation>
    <scope>NUCLEOTIDE SEQUENCE [LARGE SCALE GENOMIC DNA]</scope>
    <source>
        <strain evidence="3 4">JCM 3367</strain>
    </source>
</reference>
<dbReference type="Proteomes" id="UP001499978">
    <property type="component" value="Unassembled WGS sequence"/>
</dbReference>
<dbReference type="Gene3D" id="3.40.50.150">
    <property type="entry name" value="Vaccinia Virus protein VP39"/>
    <property type="match status" value="1"/>
</dbReference>
<evidence type="ECO:0000313" key="4">
    <source>
        <dbReference type="Proteomes" id="UP001499978"/>
    </source>
</evidence>
<evidence type="ECO:0000256" key="1">
    <source>
        <dbReference type="SAM" id="Phobius"/>
    </source>
</evidence>
<dbReference type="PANTHER" id="PTHR43591">
    <property type="entry name" value="METHYLTRANSFERASE"/>
    <property type="match status" value="1"/>
</dbReference>
<keyword evidence="1" id="KW-0472">Membrane</keyword>
<dbReference type="InterPro" id="IPR029063">
    <property type="entry name" value="SAM-dependent_MTases_sf"/>
</dbReference>
<dbReference type="PANTHER" id="PTHR43591:SF24">
    <property type="entry name" value="2-METHOXY-6-POLYPRENYL-1,4-BENZOQUINOL METHYLASE, MITOCHONDRIAL"/>
    <property type="match status" value="1"/>
</dbReference>
<evidence type="ECO:0000313" key="3">
    <source>
        <dbReference type="EMBL" id="GAA2521322.1"/>
    </source>
</evidence>
<comment type="caution">
    <text evidence="3">The sequence shown here is derived from an EMBL/GenBank/DDBJ whole genome shotgun (WGS) entry which is preliminary data.</text>
</comment>
<dbReference type="Pfam" id="PF08241">
    <property type="entry name" value="Methyltransf_11"/>
    <property type="match status" value="1"/>
</dbReference>
<dbReference type="CDD" id="cd02440">
    <property type="entry name" value="AdoMet_MTases"/>
    <property type="match status" value="1"/>
</dbReference>
<proteinExistence type="predicted"/>
<gene>
    <name evidence="3" type="ORF">GCM10010201_19020</name>
</gene>
<dbReference type="SUPFAM" id="SSF53335">
    <property type="entry name" value="S-adenosyl-L-methionine-dependent methyltransferases"/>
    <property type="match status" value="1"/>
</dbReference>